<sequence>MTAKADQIRSRRQAFAAPGSPLDRVVRWLALGLPALVGVVAALMIITPLSPRGEVSFLLDRNKVAIAEDRLRVDNAMYRGQDTSGRPFSLLAGEAVQKSASEPVVKMQDLVARLLLPDGPAVLRANAGRYNLDLDDVVVDGFINFSAADGYRMSASNVTINLATKTLQGDGLVEGTVPAGRFRADSLTADLAERTVALIGNARLRMTPGKMKMPAGTME</sequence>
<dbReference type="OrthoDB" id="7423492at2"/>
<gene>
    <name evidence="2" type="ORF">GRI91_08605</name>
</gene>
<evidence type="ECO:0000313" key="3">
    <source>
        <dbReference type="Proteomes" id="UP000438476"/>
    </source>
</evidence>
<keyword evidence="1" id="KW-0812">Transmembrane</keyword>
<evidence type="ECO:0000256" key="1">
    <source>
        <dbReference type="SAM" id="Phobius"/>
    </source>
</evidence>
<keyword evidence="3" id="KW-1185">Reference proteome</keyword>
<dbReference type="RefSeq" id="WP_160736233.1">
    <property type="nucleotide sequence ID" value="NZ_WTYT01000003.1"/>
</dbReference>
<dbReference type="Pfam" id="PF06835">
    <property type="entry name" value="LptC"/>
    <property type="match status" value="1"/>
</dbReference>
<keyword evidence="1" id="KW-1133">Transmembrane helix</keyword>
<dbReference type="EMBL" id="WTYT01000003">
    <property type="protein sequence ID" value="MXO65813.1"/>
    <property type="molecule type" value="Genomic_DNA"/>
</dbReference>
<proteinExistence type="predicted"/>
<keyword evidence="1" id="KW-0472">Membrane</keyword>
<accession>A0A6I4T730</accession>
<evidence type="ECO:0000313" key="2">
    <source>
        <dbReference type="EMBL" id="MXO65813.1"/>
    </source>
</evidence>
<comment type="caution">
    <text evidence="2">The sequence shown here is derived from an EMBL/GenBank/DDBJ whole genome shotgun (WGS) entry which is preliminary data.</text>
</comment>
<name>A0A6I4T730_9SPHN</name>
<reference evidence="2 3" key="1">
    <citation type="submission" date="2019-12" db="EMBL/GenBank/DDBJ databases">
        <title>Genomic-based taxomic classification of the family Erythrobacteraceae.</title>
        <authorList>
            <person name="Xu L."/>
        </authorList>
    </citation>
    <scope>NUCLEOTIDE SEQUENCE [LARGE SCALE GENOMIC DNA]</scope>
    <source>
        <strain evidence="2 3">LMG 29518</strain>
    </source>
</reference>
<dbReference type="AlphaFoldDB" id="A0A6I4T730"/>
<dbReference type="Proteomes" id="UP000438476">
    <property type="component" value="Unassembled WGS sequence"/>
</dbReference>
<protein>
    <submittedName>
        <fullName evidence="2">LPS export ABC transporter periplasmic protein LptC</fullName>
    </submittedName>
</protein>
<dbReference type="InterPro" id="IPR010664">
    <property type="entry name" value="LipoPS_assembly_LptC-rel"/>
</dbReference>
<feature type="transmembrane region" description="Helical" evidence="1">
    <location>
        <begin position="25"/>
        <end position="46"/>
    </location>
</feature>
<organism evidence="2 3">
    <name type="scientific">Altericroceibacterium endophyticum</name>
    <dbReference type="NCBI Taxonomy" id="1808508"/>
    <lineage>
        <taxon>Bacteria</taxon>
        <taxon>Pseudomonadati</taxon>
        <taxon>Pseudomonadota</taxon>
        <taxon>Alphaproteobacteria</taxon>
        <taxon>Sphingomonadales</taxon>
        <taxon>Erythrobacteraceae</taxon>
        <taxon>Altericroceibacterium</taxon>
    </lineage>
</organism>